<organism evidence="7 8">
    <name type="scientific">[Candida] railenensis</name>
    <dbReference type="NCBI Taxonomy" id="45579"/>
    <lineage>
        <taxon>Eukaryota</taxon>
        <taxon>Fungi</taxon>
        <taxon>Dikarya</taxon>
        <taxon>Ascomycota</taxon>
        <taxon>Saccharomycotina</taxon>
        <taxon>Pichiomycetes</taxon>
        <taxon>Debaryomycetaceae</taxon>
        <taxon>Kurtzmaniella</taxon>
    </lineage>
</organism>
<evidence type="ECO:0000256" key="5">
    <source>
        <dbReference type="SAM" id="MobiDB-lite"/>
    </source>
</evidence>
<dbReference type="InterPro" id="IPR018004">
    <property type="entry name" value="KilA/APSES_HTH"/>
</dbReference>
<feature type="region of interest" description="Disordered" evidence="5">
    <location>
        <begin position="99"/>
        <end position="152"/>
    </location>
</feature>
<evidence type="ECO:0000313" key="7">
    <source>
        <dbReference type="EMBL" id="CAH2354309.1"/>
    </source>
</evidence>
<evidence type="ECO:0000256" key="3">
    <source>
        <dbReference type="ARBA" id="ARBA00023125"/>
    </source>
</evidence>
<comment type="similarity">
    <text evidence="1">Belongs to the EFG1/PHD1/stuA family.</text>
</comment>
<dbReference type="GO" id="GO:0045944">
    <property type="term" value="P:positive regulation of transcription by RNA polymerase II"/>
    <property type="evidence" value="ECO:0007669"/>
    <property type="project" value="TreeGrafter"/>
</dbReference>
<evidence type="ECO:0000259" key="6">
    <source>
        <dbReference type="PROSITE" id="PS51299"/>
    </source>
</evidence>
<proteinExistence type="inferred from homology"/>
<dbReference type="PROSITE" id="PS51299">
    <property type="entry name" value="HTH_APSES"/>
    <property type="match status" value="1"/>
</dbReference>
<evidence type="ECO:0000256" key="4">
    <source>
        <dbReference type="ARBA" id="ARBA00023163"/>
    </source>
</evidence>
<dbReference type="GO" id="GO:0005634">
    <property type="term" value="C:nucleus"/>
    <property type="evidence" value="ECO:0007669"/>
    <property type="project" value="TreeGrafter"/>
</dbReference>
<dbReference type="InterPro" id="IPR029790">
    <property type="entry name" value="EFG1/Phd1/StuA"/>
</dbReference>
<accession>A0A9P0QSW3</accession>
<dbReference type="PANTHER" id="PTHR47792:SF1">
    <property type="entry name" value="PROTEIN SOK2-RELATED"/>
    <property type="match status" value="1"/>
</dbReference>
<feature type="compositionally biased region" description="Polar residues" evidence="5">
    <location>
        <begin position="212"/>
        <end position="229"/>
    </location>
</feature>
<reference evidence="7" key="1">
    <citation type="submission" date="2022-03" db="EMBL/GenBank/DDBJ databases">
        <authorList>
            <person name="Legras J.-L."/>
            <person name="Devillers H."/>
            <person name="Grondin C."/>
        </authorList>
    </citation>
    <scope>NUCLEOTIDE SEQUENCE</scope>
    <source>
        <strain evidence="7">CLIB 1423</strain>
    </source>
</reference>
<evidence type="ECO:0000313" key="8">
    <source>
        <dbReference type="Proteomes" id="UP000837801"/>
    </source>
</evidence>
<comment type="caution">
    <text evidence="7">The sequence shown here is derived from an EMBL/GenBank/DDBJ whole genome shotgun (WGS) entry which is preliminary data.</text>
</comment>
<dbReference type="Proteomes" id="UP000837801">
    <property type="component" value="Unassembled WGS sequence"/>
</dbReference>
<sequence>MAAKLKLEDNTTPNHSNAYAPEYMGEPQNPSQDNLVRPSVMFSNNQAGLAQSYPDNGQAISQNQQLQFVPQANTANTIITHGQISQPFSNESNQNYYLSRSSYEGSNDGLLSHGGSSNTAHRTSTPSFAQQVPQQQQQYLQQQQQQQQQQQFHHLPFQVPEQQAYYSSENSNLFNMSNSVELSHSLNTSQQYIDMPKRRKISYSSSNKNSNTQMLQTPENSKRSSSGSFPSLIPKKPRIATTFWENENTICYQVEYNKIVVSRRQDSNYINATKLLNATGISRGKRDGILKAEKTKEVVKVGSMKLKGVWLPFERAAEFARNEGFDELLYPLFVKDIKGYLRNTESQTKSWDPLASPTE</sequence>
<feature type="region of interest" description="Disordered" evidence="5">
    <location>
        <begin position="202"/>
        <end position="233"/>
    </location>
</feature>
<name>A0A9P0QSW3_9ASCO</name>
<dbReference type="GO" id="GO:0043565">
    <property type="term" value="F:sequence-specific DNA binding"/>
    <property type="evidence" value="ECO:0007669"/>
    <property type="project" value="TreeGrafter"/>
</dbReference>
<dbReference type="InterPro" id="IPR003163">
    <property type="entry name" value="Tscrpt_reg_HTH_APSES-type"/>
</dbReference>
<keyword evidence="3" id="KW-0238">DNA-binding</keyword>
<evidence type="ECO:0000256" key="1">
    <source>
        <dbReference type="ARBA" id="ARBA00007247"/>
    </source>
</evidence>
<dbReference type="SMART" id="SM01252">
    <property type="entry name" value="KilA-N"/>
    <property type="match status" value="1"/>
</dbReference>
<dbReference type="EMBL" id="CAKXYY010000015">
    <property type="protein sequence ID" value="CAH2354309.1"/>
    <property type="molecule type" value="Genomic_DNA"/>
</dbReference>
<gene>
    <name evidence="7" type="ORF">CLIB1423_15S03246</name>
</gene>
<dbReference type="InterPro" id="IPR036887">
    <property type="entry name" value="HTH_APSES_sf"/>
</dbReference>
<dbReference type="PANTHER" id="PTHR47792">
    <property type="entry name" value="PROTEIN SOK2-RELATED"/>
    <property type="match status" value="1"/>
</dbReference>
<feature type="region of interest" description="Disordered" evidence="5">
    <location>
        <begin position="1"/>
        <end position="36"/>
    </location>
</feature>
<evidence type="ECO:0000256" key="2">
    <source>
        <dbReference type="ARBA" id="ARBA00023015"/>
    </source>
</evidence>
<dbReference type="SUPFAM" id="SSF54616">
    <property type="entry name" value="DNA-binding domain of Mlu1-box binding protein MBP1"/>
    <property type="match status" value="1"/>
</dbReference>
<feature type="compositionally biased region" description="Low complexity" evidence="5">
    <location>
        <begin position="130"/>
        <end position="152"/>
    </location>
</feature>
<feature type="compositionally biased region" description="Low complexity" evidence="5">
    <location>
        <begin position="202"/>
        <end position="211"/>
    </location>
</feature>
<protein>
    <recommendedName>
        <fullName evidence="6">HTH APSES-type domain-containing protein</fullName>
    </recommendedName>
</protein>
<feature type="domain" description="HTH APSES-type" evidence="6">
    <location>
        <begin position="238"/>
        <end position="344"/>
    </location>
</feature>
<dbReference type="Gene3D" id="3.10.260.10">
    <property type="entry name" value="Transcription regulator HTH, APSES-type DNA-binding domain"/>
    <property type="match status" value="1"/>
</dbReference>
<dbReference type="Pfam" id="PF04383">
    <property type="entry name" value="KilA-N"/>
    <property type="match status" value="1"/>
</dbReference>
<feature type="compositionally biased region" description="Polar residues" evidence="5">
    <location>
        <begin position="114"/>
        <end position="129"/>
    </location>
</feature>
<keyword evidence="4" id="KW-0804">Transcription</keyword>
<dbReference type="AlphaFoldDB" id="A0A9P0QSW3"/>
<keyword evidence="8" id="KW-1185">Reference proteome</keyword>
<keyword evidence="2" id="KW-0805">Transcription regulation</keyword>
<dbReference type="OrthoDB" id="5407653at2759"/>
<dbReference type="GO" id="GO:0003700">
    <property type="term" value="F:DNA-binding transcription factor activity"/>
    <property type="evidence" value="ECO:0007669"/>
    <property type="project" value="TreeGrafter"/>
</dbReference>